<evidence type="ECO:0000259" key="9">
    <source>
        <dbReference type="Pfam" id="PF03936"/>
    </source>
</evidence>
<name>A0ABD2Y798_9GENT</name>
<dbReference type="InterPro" id="IPR005630">
    <property type="entry name" value="Terpene_synthase_metal-bd"/>
</dbReference>
<dbReference type="Pfam" id="PF01397">
    <property type="entry name" value="Terpene_synth"/>
    <property type="match status" value="1"/>
</dbReference>
<dbReference type="PANTHER" id="PTHR31225:SF221">
    <property type="entry name" value="(-)-GERMACRENE D SYNTHASE"/>
    <property type="match status" value="1"/>
</dbReference>
<accession>A0ABD2Y798</accession>
<evidence type="ECO:0000259" key="8">
    <source>
        <dbReference type="Pfam" id="PF01397"/>
    </source>
</evidence>
<dbReference type="Proteomes" id="UP001630127">
    <property type="component" value="Unassembled WGS sequence"/>
</dbReference>
<dbReference type="Pfam" id="PF03936">
    <property type="entry name" value="Terpene_synth_C"/>
    <property type="match status" value="1"/>
</dbReference>
<dbReference type="SFLD" id="SFLDG01019">
    <property type="entry name" value="Terpene_Cyclase_Like_1_C_Termi"/>
    <property type="match status" value="1"/>
</dbReference>
<dbReference type="InterPro" id="IPR036965">
    <property type="entry name" value="Terpene_synth_N_sf"/>
</dbReference>
<dbReference type="InterPro" id="IPR008930">
    <property type="entry name" value="Terpenoid_cyclase/PrenylTrfase"/>
</dbReference>
<protein>
    <recommendedName>
        <fullName evidence="7">myrcene synthase</fullName>
        <ecNumber evidence="7">4.2.3.15</ecNumber>
    </recommendedName>
</protein>
<gene>
    <name evidence="10" type="ORF">ACH5RR_037817</name>
</gene>
<feature type="domain" description="Terpene synthase metal-binding" evidence="9">
    <location>
        <begin position="265"/>
        <end position="504"/>
    </location>
</feature>
<reference evidence="10 11" key="1">
    <citation type="submission" date="2024-11" db="EMBL/GenBank/DDBJ databases">
        <title>A near-complete genome assembly of Cinchona calisaya.</title>
        <authorList>
            <person name="Lian D.C."/>
            <person name="Zhao X.W."/>
            <person name="Wei L."/>
        </authorList>
    </citation>
    <scope>NUCLEOTIDE SEQUENCE [LARGE SCALE GENOMIC DNA]</scope>
    <source>
        <tissue evidence="10">Nenye</tissue>
    </source>
</reference>
<keyword evidence="4" id="KW-0479">Metal-binding</keyword>
<evidence type="ECO:0000256" key="6">
    <source>
        <dbReference type="ARBA" id="ARBA00052562"/>
    </source>
</evidence>
<dbReference type="InterPro" id="IPR001906">
    <property type="entry name" value="Terpene_synth_N"/>
</dbReference>
<dbReference type="CDD" id="cd00684">
    <property type="entry name" value="Terpene_cyclase_plant_C1"/>
    <property type="match status" value="1"/>
</dbReference>
<dbReference type="GO" id="GO:0046872">
    <property type="term" value="F:metal ion binding"/>
    <property type="evidence" value="ECO:0007669"/>
    <property type="project" value="UniProtKB-KW"/>
</dbReference>
<feature type="domain" description="Terpene synthase N-terminal" evidence="8">
    <location>
        <begin position="31"/>
        <end position="208"/>
    </location>
</feature>
<comment type="cofactor">
    <cofactor evidence="1">
        <name>Mg(2+)</name>
        <dbReference type="ChEBI" id="CHEBI:18420"/>
    </cofactor>
</comment>
<dbReference type="GO" id="GO:0050551">
    <property type="term" value="F:myrcene synthase activity"/>
    <property type="evidence" value="ECO:0007669"/>
    <property type="project" value="UniProtKB-EC"/>
</dbReference>
<keyword evidence="5" id="KW-0456">Lyase</keyword>
<dbReference type="Gene3D" id="1.50.10.130">
    <property type="entry name" value="Terpene synthase, N-terminal domain"/>
    <property type="match status" value="1"/>
</dbReference>
<dbReference type="InterPro" id="IPR034741">
    <property type="entry name" value="Terpene_cyclase-like_1_C"/>
</dbReference>
<dbReference type="InterPro" id="IPR008949">
    <property type="entry name" value="Isoprenoid_synthase_dom_sf"/>
</dbReference>
<dbReference type="EC" id="4.2.3.15" evidence="7"/>
<evidence type="ECO:0000256" key="1">
    <source>
        <dbReference type="ARBA" id="ARBA00001946"/>
    </source>
</evidence>
<comment type="similarity">
    <text evidence="3">Belongs to the terpene synthase family.</text>
</comment>
<evidence type="ECO:0000256" key="4">
    <source>
        <dbReference type="ARBA" id="ARBA00022723"/>
    </source>
</evidence>
<evidence type="ECO:0000256" key="7">
    <source>
        <dbReference type="ARBA" id="ARBA00066673"/>
    </source>
</evidence>
<keyword evidence="11" id="KW-1185">Reference proteome</keyword>
<comment type="pathway">
    <text evidence="2">Secondary metabolite biosynthesis; terpenoid biosynthesis.</text>
</comment>
<dbReference type="InterPro" id="IPR050148">
    <property type="entry name" value="Terpene_synthase-like"/>
</dbReference>
<proteinExistence type="inferred from homology"/>
<dbReference type="AlphaFoldDB" id="A0ABD2Y798"/>
<dbReference type="InterPro" id="IPR044814">
    <property type="entry name" value="Terpene_cyclase_plant_C1"/>
</dbReference>
<dbReference type="Gene3D" id="1.10.600.10">
    <property type="entry name" value="Farnesyl Diphosphate Synthase"/>
    <property type="match status" value="1"/>
</dbReference>
<evidence type="ECO:0000313" key="11">
    <source>
        <dbReference type="Proteomes" id="UP001630127"/>
    </source>
</evidence>
<comment type="caution">
    <text evidence="10">The sequence shown here is derived from an EMBL/GenBank/DDBJ whole genome shotgun (WGS) entry which is preliminary data.</text>
</comment>
<dbReference type="EMBL" id="JBJUIK010000015">
    <property type="protein sequence ID" value="KAL3503368.1"/>
    <property type="molecule type" value="Genomic_DNA"/>
</dbReference>
<dbReference type="FunFam" id="1.50.10.130:FF:000001">
    <property type="entry name" value="Isoprene synthase, chloroplastic"/>
    <property type="match status" value="1"/>
</dbReference>
<dbReference type="PANTHER" id="PTHR31225">
    <property type="entry name" value="OS04G0344100 PROTEIN-RELATED"/>
    <property type="match status" value="1"/>
</dbReference>
<dbReference type="SFLD" id="SFLDS00005">
    <property type="entry name" value="Isoprenoid_Synthase_Type_I"/>
    <property type="match status" value="1"/>
</dbReference>
<evidence type="ECO:0000256" key="2">
    <source>
        <dbReference type="ARBA" id="ARBA00004721"/>
    </source>
</evidence>
<dbReference type="FunFam" id="1.10.600.10:FF:000007">
    <property type="entry name" value="Isoprene synthase, chloroplastic"/>
    <property type="match status" value="1"/>
</dbReference>
<evidence type="ECO:0000313" key="10">
    <source>
        <dbReference type="EMBL" id="KAL3503368.1"/>
    </source>
</evidence>
<evidence type="ECO:0000256" key="5">
    <source>
        <dbReference type="ARBA" id="ARBA00023239"/>
    </source>
</evidence>
<dbReference type="SUPFAM" id="SSF48239">
    <property type="entry name" value="Terpenoid cyclases/Protein prenyltransferases"/>
    <property type="match status" value="1"/>
</dbReference>
<organism evidence="10 11">
    <name type="scientific">Cinchona calisaya</name>
    <dbReference type="NCBI Taxonomy" id="153742"/>
    <lineage>
        <taxon>Eukaryota</taxon>
        <taxon>Viridiplantae</taxon>
        <taxon>Streptophyta</taxon>
        <taxon>Embryophyta</taxon>
        <taxon>Tracheophyta</taxon>
        <taxon>Spermatophyta</taxon>
        <taxon>Magnoliopsida</taxon>
        <taxon>eudicotyledons</taxon>
        <taxon>Gunneridae</taxon>
        <taxon>Pentapetalae</taxon>
        <taxon>asterids</taxon>
        <taxon>lamiids</taxon>
        <taxon>Gentianales</taxon>
        <taxon>Rubiaceae</taxon>
        <taxon>Cinchonoideae</taxon>
        <taxon>Cinchoneae</taxon>
        <taxon>Cinchona</taxon>
    </lineage>
</organism>
<evidence type="ECO:0000256" key="3">
    <source>
        <dbReference type="ARBA" id="ARBA00006333"/>
    </source>
</evidence>
<dbReference type="SUPFAM" id="SSF48576">
    <property type="entry name" value="Terpenoid synthases"/>
    <property type="match status" value="1"/>
</dbReference>
<sequence>MQVHVHALPVLSTTNEKLAHVRRSANFHPTVWGEHFLAYASETKENITHEEQEHGLLKEEVRKMLIQTPDKSSQKLDLIDTIQRLGISYHFEREIEASLRCIYSSFHEFSDKDGNDLHVVALRFRLLRQQGHCVSCDIFNKFKDTKGTFKKSLINNVRGMLSLYEAANMGVQGESILDEALTFTTLHLEFHSCNLSKYSLAARVNEALKMPIRRTLTRLGAKKFISFYGNDELHDDVLLNFAKLDFNLLQKKHQKELGSLTEWWKSLDFQKKFPFARDRLVECYFWILAVYFEPHYALARSILTKVIILITIIDDIYDVYGTLDELILFTDAIERWHISALDELPPYMRDCYQILLDVYSEMEEHLAIEGKSDRVNYAKAEMKKLVGAYLQEAKWYHSGHIPGVEEYMKVALVTSVYMKIATTTLVLMGESVTPEALHWVANEPLIVRAASVIGRLTDDIVGHEFEQERGNVASAVECYMNEYGDSKQEAYDELKKQITNAWKDMNKECLDPISVPMPVLERVLNLARVINLLYKDGDGYTNSTTKAKEFITLVLVDPVIE</sequence>
<comment type="catalytic activity">
    <reaction evidence="6">
        <text>(2E)-geranyl diphosphate = beta-myrcene + diphosphate</text>
        <dbReference type="Rhea" id="RHEA:16965"/>
        <dbReference type="ChEBI" id="CHEBI:17221"/>
        <dbReference type="ChEBI" id="CHEBI:33019"/>
        <dbReference type="ChEBI" id="CHEBI:58057"/>
        <dbReference type="EC" id="4.2.3.15"/>
    </reaction>
    <physiologicalReaction direction="left-to-right" evidence="6">
        <dbReference type="Rhea" id="RHEA:16966"/>
    </physiologicalReaction>
</comment>